<name>A0ABU6QRN1_9FABA</name>
<dbReference type="EMBL" id="JASCZI010001028">
    <property type="protein sequence ID" value="MED6114105.1"/>
    <property type="molecule type" value="Genomic_DNA"/>
</dbReference>
<feature type="non-terminal residue" evidence="1">
    <location>
        <position position="62"/>
    </location>
</feature>
<feature type="non-terminal residue" evidence="1">
    <location>
        <position position="1"/>
    </location>
</feature>
<organism evidence="1 2">
    <name type="scientific">Stylosanthes scabra</name>
    <dbReference type="NCBI Taxonomy" id="79078"/>
    <lineage>
        <taxon>Eukaryota</taxon>
        <taxon>Viridiplantae</taxon>
        <taxon>Streptophyta</taxon>
        <taxon>Embryophyta</taxon>
        <taxon>Tracheophyta</taxon>
        <taxon>Spermatophyta</taxon>
        <taxon>Magnoliopsida</taxon>
        <taxon>eudicotyledons</taxon>
        <taxon>Gunneridae</taxon>
        <taxon>Pentapetalae</taxon>
        <taxon>rosids</taxon>
        <taxon>fabids</taxon>
        <taxon>Fabales</taxon>
        <taxon>Fabaceae</taxon>
        <taxon>Papilionoideae</taxon>
        <taxon>50 kb inversion clade</taxon>
        <taxon>dalbergioids sensu lato</taxon>
        <taxon>Dalbergieae</taxon>
        <taxon>Pterocarpus clade</taxon>
        <taxon>Stylosanthes</taxon>
    </lineage>
</organism>
<accession>A0ABU6QRN1</accession>
<evidence type="ECO:0000313" key="2">
    <source>
        <dbReference type="Proteomes" id="UP001341840"/>
    </source>
</evidence>
<dbReference type="Proteomes" id="UP001341840">
    <property type="component" value="Unassembled WGS sequence"/>
</dbReference>
<reference evidence="1 2" key="1">
    <citation type="journal article" date="2023" name="Plants (Basel)">
        <title>Bridging the Gap: Combining Genomics and Transcriptomics Approaches to Understand Stylosanthes scabra, an Orphan Legume from the Brazilian Caatinga.</title>
        <authorList>
            <person name="Ferreira-Neto J.R.C."/>
            <person name="da Silva M.D."/>
            <person name="Binneck E."/>
            <person name="de Melo N.F."/>
            <person name="da Silva R.H."/>
            <person name="de Melo A.L.T.M."/>
            <person name="Pandolfi V."/>
            <person name="Bustamante F.O."/>
            <person name="Brasileiro-Vidal A.C."/>
            <person name="Benko-Iseppon A.M."/>
        </authorList>
    </citation>
    <scope>NUCLEOTIDE SEQUENCE [LARGE SCALE GENOMIC DNA]</scope>
    <source>
        <tissue evidence="1">Leaves</tissue>
    </source>
</reference>
<protein>
    <submittedName>
        <fullName evidence="1">Uncharacterized protein</fullName>
    </submittedName>
</protein>
<comment type="caution">
    <text evidence="1">The sequence shown here is derived from an EMBL/GenBank/DDBJ whole genome shotgun (WGS) entry which is preliminary data.</text>
</comment>
<keyword evidence="2" id="KW-1185">Reference proteome</keyword>
<proteinExistence type="predicted"/>
<evidence type="ECO:0000313" key="1">
    <source>
        <dbReference type="EMBL" id="MED6114105.1"/>
    </source>
</evidence>
<sequence length="62" mass="7380">VFIFLEEIELSSRIKIVLPEFHHWCLPPSTLRRYWPPLPRHPSVSEAYRVSLLRVFFSVSSL</sequence>
<gene>
    <name evidence="1" type="ORF">PIB30_077106</name>
</gene>